<gene>
    <name evidence="1" type="ORF">COY11_02610</name>
</gene>
<protein>
    <submittedName>
        <fullName evidence="1">Uncharacterized protein</fullName>
    </submittedName>
</protein>
<dbReference type="Proteomes" id="UP000229805">
    <property type="component" value="Unassembled WGS sequence"/>
</dbReference>
<proteinExistence type="predicted"/>
<evidence type="ECO:0000313" key="1">
    <source>
        <dbReference type="EMBL" id="PIZ70451.1"/>
    </source>
</evidence>
<feature type="non-terminal residue" evidence="1">
    <location>
        <position position="1"/>
    </location>
</feature>
<reference evidence="2" key="1">
    <citation type="submission" date="2017-09" db="EMBL/GenBank/DDBJ databases">
        <title>Depth-based differentiation of microbial function through sediment-hosted aquifers and enrichment of novel symbionts in the deep terrestrial subsurface.</title>
        <authorList>
            <person name="Probst A.J."/>
            <person name="Ladd B."/>
            <person name="Jarett J.K."/>
            <person name="Geller-Mcgrath D.E."/>
            <person name="Sieber C.M.K."/>
            <person name="Emerson J.B."/>
            <person name="Anantharaman K."/>
            <person name="Thomas B.C."/>
            <person name="Malmstrom R."/>
            <person name="Stieglmeier M."/>
            <person name="Klingl A."/>
            <person name="Woyke T."/>
            <person name="Ryan C.M."/>
            <person name="Banfield J.F."/>
        </authorList>
    </citation>
    <scope>NUCLEOTIDE SEQUENCE [LARGE SCALE GENOMIC DNA]</scope>
</reference>
<dbReference type="EMBL" id="PFOG01000104">
    <property type="protein sequence ID" value="PIZ70451.1"/>
    <property type="molecule type" value="Genomic_DNA"/>
</dbReference>
<evidence type="ECO:0000313" key="2">
    <source>
        <dbReference type="Proteomes" id="UP000229805"/>
    </source>
</evidence>
<accession>A0A2M7UGW0</accession>
<comment type="caution">
    <text evidence="1">The sequence shown here is derived from an EMBL/GenBank/DDBJ whole genome shotgun (WGS) entry which is preliminary data.</text>
</comment>
<dbReference type="AlphaFoldDB" id="A0A2M7UGW0"/>
<name>A0A2M7UGW0_9BACT</name>
<feature type="non-terminal residue" evidence="1">
    <location>
        <position position="628"/>
    </location>
</feature>
<organism evidence="1 2">
    <name type="scientific">Candidatus Portnoybacteria bacterium CG_4_10_14_0_2_um_filter_44_20</name>
    <dbReference type="NCBI Taxonomy" id="1974799"/>
    <lineage>
        <taxon>Bacteria</taxon>
        <taxon>Candidatus Portnoyibacteriota</taxon>
    </lineage>
</organism>
<sequence>KFTSASTTDELLAARGGTLKLYDSYITDVGNSWGYFTYYGASQYGIDSTVIINKTTFDRAARDQMILTPNMDLEDVKINRINSQTTDNYGVQFESTVSLSLNNVQIYHQTGSGAGIVASLGMSTSTSITIEDSILSNNVTDVIVSENGKGVNLINTTWNRTYDWNYEGSWDGTTQINESYGYLPKFVDTAGSPVDGVEIKAFDIFGNAQFTQTSNAQGEIPEQFVPTWQVERTTSGTSTTDFNPYTATIKKYGKKFIKEAKTFAAKTIETKQLENDLFTKLTEGEAQALTGITYTAPTKVTWADAATTTVSGGSITLENTPITQSEFFGLFNDATKALIPSSDYSVNYSTGVITFVSGYDGVTVRAVYSYGGSIRLTNGTAELSVDQLYAYMRLQKADVFTTVNGIDYMLYVDLIIGDADNYGSLVSPDKNISFASGYTYSFESLGGYVDLGGLVVGGGTGGGGLPLNIFASTGSFYYPGEEVAVFASVLDSNGEAVSATVNVYFYKPDGSSLTSMLATEQLTGFFKATTTLATSTPLGIYAVRILATYQGNEVQTNLAFKVLQAPTEYPPIVEVGAPALVKTDTNFVIPAFVKSQSGVPIDCDSNALLTVRNLISQSYELENVQMSN</sequence>
<dbReference type="Gene3D" id="2.60.40.1930">
    <property type="match status" value="1"/>
</dbReference>